<keyword evidence="4" id="KW-1185">Reference proteome</keyword>
<dbReference type="Pfam" id="PF02622">
    <property type="entry name" value="DUF179"/>
    <property type="match status" value="1"/>
</dbReference>
<evidence type="ECO:0000256" key="2">
    <source>
        <dbReference type="HAMAP-Rule" id="MF_00758"/>
    </source>
</evidence>
<dbReference type="STRING" id="696762.PFRI_36420"/>
<dbReference type="Gene3D" id="3.40.1740.10">
    <property type="entry name" value="VC0467-like"/>
    <property type="match status" value="1"/>
</dbReference>
<dbReference type="RefSeq" id="WP_072632132.1">
    <property type="nucleotide sequence ID" value="NZ_MLCB01000200.1"/>
</dbReference>
<gene>
    <name evidence="3" type="ORF">PFRI_36420</name>
</gene>
<evidence type="ECO:0000313" key="4">
    <source>
        <dbReference type="Proteomes" id="UP000184514"/>
    </source>
</evidence>
<dbReference type="HAMAP" id="MF_00758">
    <property type="entry name" value="UPF0301"/>
    <property type="match status" value="1"/>
</dbReference>
<name>A0A1L9NSA7_9RHOB</name>
<dbReference type="AlphaFoldDB" id="A0A1L9NSA7"/>
<comment type="similarity">
    <text evidence="1 2">Belongs to the UPF0301 (AlgH) family.</text>
</comment>
<protein>
    <recommendedName>
        <fullName evidence="2">UPF0301 protein PFRI_36420</fullName>
    </recommendedName>
</protein>
<dbReference type="PANTHER" id="PTHR30327">
    <property type="entry name" value="UNCHARACTERIZED PROTEIN YQGE"/>
    <property type="match status" value="1"/>
</dbReference>
<sequence>MTSNDLSLDLVGKCLIAMPDMPDARFQSSVIFMCAHSAEGAMGLIVNKCVHDVKLADLMDQLSIPKGSARADWPIYFGGPVEHGRGFVLHSSEYRSELSSLDTGDGFAMTATIDILEDIGAGNGPEKALIALGYAGWGPGQLEGELARNGWLVADVGHKVIFETPDSKKWSAALGAIGIDPAILSSSGGSA</sequence>
<organism evidence="3 4">
    <name type="scientific">Planktotalea frisia</name>
    <dbReference type="NCBI Taxonomy" id="696762"/>
    <lineage>
        <taxon>Bacteria</taxon>
        <taxon>Pseudomonadati</taxon>
        <taxon>Pseudomonadota</taxon>
        <taxon>Alphaproteobacteria</taxon>
        <taxon>Rhodobacterales</taxon>
        <taxon>Paracoccaceae</taxon>
        <taxon>Planktotalea</taxon>
    </lineage>
</organism>
<dbReference type="SUPFAM" id="SSF143456">
    <property type="entry name" value="VC0467-like"/>
    <property type="match status" value="1"/>
</dbReference>
<evidence type="ECO:0000313" key="3">
    <source>
        <dbReference type="EMBL" id="OJI92137.1"/>
    </source>
</evidence>
<dbReference type="GO" id="GO:0005829">
    <property type="term" value="C:cytosol"/>
    <property type="evidence" value="ECO:0007669"/>
    <property type="project" value="TreeGrafter"/>
</dbReference>
<reference evidence="3 4" key="1">
    <citation type="submission" date="2016-10" db="EMBL/GenBank/DDBJ databases">
        <title>Genome sequence of Planktotalea frisia SH6-1.</title>
        <authorList>
            <person name="Poehlein A."/>
            <person name="Bakenhus I."/>
            <person name="Voget S."/>
            <person name="Brinkhoff T."/>
            <person name="Simon M."/>
        </authorList>
    </citation>
    <scope>NUCLEOTIDE SEQUENCE [LARGE SCALE GENOMIC DNA]</scope>
    <source>
        <strain evidence="3 4">SH6-1</strain>
    </source>
</reference>
<dbReference type="InterPro" id="IPR003774">
    <property type="entry name" value="AlgH-like"/>
</dbReference>
<dbReference type="OrthoDB" id="9807486at2"/>
<dbReference type="Proteomes" id="UP000184514">
    <property type="component" value="Unassembled WGS sequence"/>
</dbReference>
<accession>A0A1L9NSA7</accession>
<dbReference type="EMBL" id="MLCB01000200">
    <property type="protein sequence ID" value="OJI92137.1"/>
    <property type="molecule type" value="Genomic_DNA"/>
</dbReference>
<proteinExistence type="inferred from homology"/>
<evidence type="ECO:0000256" key="1">
    <source>
        <dbReference type="ARBA" id="ARBA00009600"/>
    </source>
</evidence>
<dbReference type="PANTHER" id="PTHR30327:SF1">
    <property type="entry name" value="UPF0301 PROTEIN YQGE"/>
    <property type="match status" value="1"/>
</dbReference>
<comment type="caution">
    <text evidence="3">The sequence shown here is derived from an EMBL/GenBank/DDBJ whole genome shotgun (WGS) entry which is preliminary data.</text>
</comment>